<reference evidence="1 2" key="1">
    <citation type="submission" date="2019-07" db="EMBL/GenBank/DDBJ databases">
        <title>De Novo Assembly of kiwifruit Actinidia rufa.</title>
        <authorList>
            <person name="Sugita-Konishi S."/>
            <person name="Sato K."/>
            <person name="Mori E."/>
            <person name="Abe Y."/>
            <person name="Kisaki G."/>
            <person name="Hamano K."/>
            <person name="Suezawa K."/>
            <person name="Otani M."/>
            <person name="Fukuda T."/>
            <person name="Manabe T."/>
            <person name="Gomi K."/>
            <person name="Tabuchi M."/>
            <person name="Akimitsu K."/>
            <person name="Kataoka I."/>
        </authorList>
    </citation>
    <scope>NUCLEOTIDE SEQUENCE [LARGE SCALE GENOMIC DNA]</scope>
    <source>
        <strain evidence="2">cv. Fuchu</strain>
    </source>
</reference>
<comment type="caution">
    <text evidence="1">The sequence shown here is derived from an EMBL/GenBank/DDBJ whole genome shotgun (WGS) entry which is preliminary data.</text>
</comment>
<evidence type="ECO:0000313" key="1">
    <source>
        <dbReference type="EMBL" id="GFY99573.1"/>
    </source>
</evidence>
<dbReference type="EMBL" id="BJWL01000013">
    <property type="protein sequence ID" value="GFY99573.1"/>
    <property type="molecule type" value="Genomic_DNA"/>
</dbReference>
<protein>
    <submittedName>
        <fullName evidence="1">Uncharacterized protein</fullName>
    </submittedName>
</protein>
<dbReference type="GO" id="GO:0016765">
    <property type="term" value="F:transferase activity, transferring alkyl or aryl (other than methyl) groups"/>
    <property type="evidence" value="ECO:0007669"/>
    <property type="project" value="InterPro"/>
</dbReference>
<dbReference type="Proteomes" id="UP000585474">
    <property type="component" value="Unassembled WGS sequence"/>
</dbReference>
<keyword evidence="2" id="KW-1185">Reference proteome</keyword>
<name>A0A7J0FLX6_9ERIC</name>
<dbReference type="SUPFAM" id="SSF64005">
    <property type="entry name" value="Undecaprenyl diphosphate synthase"/>
    <property type="match status" value="1"/>
</dbReference>
<organism evidence="1 2">
    <name type="scientific">Actinidia rufa</name>
    <dbReference type="NCBI Taxonomy" id="165716"/>
    <lineage>
        <taxon>Eukaryota</taxon>
        <taxon>Viridiplantae</taxon>
        <taxon>Streptophyta</taxon>
        <taxon>Embryophyta</taxon>
        <taxon>Tracheophyta</taxon>
        <taxon>Spermatophyta</taxon>
        <taxon>Magnoliopsida</taxon>
        <taxon>eudicotyledons</taxon>
        <taxon>Gunneridae</taxon>
        <taxon>Pentapetalae</taxon>
        <taxon>asterids</taxon>
        <taxon>Ericales</taxon>
        <taxon>Actinidiaceae</taxon>
        <taxon>Actinidia</taxon>
    </lineage>
</organism>
<dbReference type="Gene3D" id="3.40.1180.10">
    <property type="entry name" value="Decaprenyl diphosphate synthase-like"/>
    <property type="match status" value="1"/>
</dbReference>
<dbReference type="OrthoDB" id="1698206at2759"/>
<gene>
    <name evidence="1" type="ORF">Acr_13g0009730</name>
</gene>
<evidence type="ECO:0000313" key="2">
    <source>
        <dbReference type="Proteomes" id="UP000585474"/>
    </source>
</evidence>
<dbReference type="InterPro" id="IPR036424">
    <property type="entry name" value="UPP_synth-like_sf"/>
</dbReference>
<dbReference type="AlphaFoldDB" id="A0A7J0FLX6"/>
<proteinExistence type="predicted"/>
<sequence>MIYFLEIVRAVQKSCEEWDDIKVLDARGTGYGLIALEGNELNQGDSITSLTVVEKHMYTAVAPDPDIIIRTSGVDPTTQFSSMEKYVFPFIFIYPLYFGQKLVFGICFGKFWTSKEPSKEPSSPWRKDRRLYKLHRSTEIDLLDLSAVGLVP</sequence>
<accession>A0A7J0FLX6</accession>